<evidence type="ECO:0000313" key="3">
    <source>
        <dbReference type="Proteomes" id="UP000241890"/>
    </source>
</evidence>
<dbReference type="InParanoid" id="A0A2R5GK70"/>
<evidence type="ECO:0000256" key="1">
    <source>
        <dbReference type="SAM" id="Phobius"/>
    </source>
</evidence>
<evidence type="ECO:0000313" key="2">
    <source>
        <dbReference type="EMBL" id="GBG28264.1"/>
    </source>
</evidence>
<feature type="transmembrane region" description="Helical" evidence="1">
    <location>
        <begin position="272"/>
        <end position="297"/>
    </location>
</feature>
<feature type="transmembrane region" description="Helical" evidence="1">
    <location>
        <begin position="101"/>
        <end position="123"/>
    </location>
</feature>
<keyword evidence="3" id="KW-1185">Reference proteome</keyword>
<sequence length="432" mass="47053">MRTEDAFAASNTYISHEILVECANVFQEEESGMSLHAANDTSSEAQCPWPYRTRTYSAVADFAAVQGSNLDGSPASFFAACELPCPDQIVLTDRQDRMLWMAHWVPGLLSLPLNVFIISSGIARRRAARRIPRKPRYQLDATEMYMACLAVVIAVLDVSIALFLGYDVRCAGHDTVSRFESLGGHPFCKVALLNEHVLQVFVSCLAFALVKLCCQLRTPAQAHLLIDGPLLASAIVAASAYGWLFMTFRGLIQAIHSGHVKRPGAATQSRALLRLSLATSRFAFVALVCVVMSALSFELYRNVDSLDETPATILAHWETCAASNFQDNANTVSQLANAALPLIPKDSIRFCARVGEAMPRAPLLVAFVLARASPPLVFGVAFAKRALQQTRFRVFPRGLQSVRVAAVRATTSRIATSPTHAARRGAADDRPC</sequence>
<feature type="transmembrane region" description="Helical" evidence="1">
    <location>
        <begin position="144"/>
        <end position="166"/>
    </location>
</feature>
<keyword evidence="1" id="KW-0472">Membrane</keyword>
<feature type="transmembrane region" description="Helical" evidence="1">
    <location>
        <begin position="230"/>
        <end position="252"/>
    </location>
</feature>
<comment type="caution">
    <text evidence="2">The sequence shown here is derived from an EMBL/GenBank/DDBJ whole genome shotgun (WGS) entry which is preliminary data.</text>
</comment>
<reference evidence="2 3" key="1">
    <citation type="submission" date="2017-12" db="EMBL/GenBank/DDBJ databases">
        <title>Sequencing, de novo assembly and annotation of complete genome of a new Thraustochytrid species, strain FCC1311.</title>
        <authorList>
            <person name="Sedici K."/>
            <person name="Godart F."/>
            <person name="Aiese Cigliano R."/>
            <person name="Sanseverino W."/>
            <person name="Barakat M."/>
            <person name="Ortet P."/>
            <person name="Marechal E."/>
            <person name="Cagnac O."/>
            <person name="Amato A."/>
        </authorList>
    </citation>
    <scope>NUCLEOTIDE SEQUENCE [LARGE SCALE GENOMIC DNA]</scope>
</reference>
<name>A0A2R5GK70_9STRA</name>
<accession>A0A2R5GK70</accession>
<dbReference type="Proteomes" id="UP000241890">
    <property type="component" value="Unassembled WGS sequence"/>
</dbReference>
<dbReference type="EMBL" id="BEYU01000040">
    <property type="protein sequence ID" value="GBG28264.1"/>
    <property type="molecule type" value="Genomic_DNA"/>
</dbReference>
<feature type="transmembrane region" description="Helical" evidence="1">
    <location>
        <begin position="363"/>
        <end position="383"/>
    </location>
</feature>
<keyword evidence="1" id="KW-0812">Transmembrane</keyword>
<gene>
    <name evidence="2" type="ORF">FCC1311_044872</name>
</gene>
<proteinExistence type="predicted"/>
<organism evidence="2 3">
    <name type="scientific">Hondaea fermentalgiana</name>
    <dbReference type="NCBI Taxonomy" id="2315210"/>
    <lineage>
        <taxon>Eukaryota</taxon>
        <taxon>Sar</taxon>
        <taxon>Stramenopiles</taxon>
        <taxon>Bigyra</taxon>
        <taxon>Labyrinthulomycetes</taxon>
        <taxon>Thraustochytrida</taxon>
        <taxon>Thraustochytriidae</taxon>
        <taxon>Hondaea</taxon>
    </lineage>
</organism>
<keyword evidence="1" id="KW-1133">Transmembrane helix</keyword>
<protein>
    <submittedName>
        <fullName evidence="2">Uncharacterized protein</fullName>
    </submittedName>
</protein>
<dbReference type="AlphaFoldDB" id="A0A2R5GK70"/>